<dbReference type="CDD" id="cd00098">
    <property type="entry name" value="IgC1"/>
    <property type="match status" value="1"/>
</dbReference>
<dbReference type="SMART" id="SM00407">
    <property type="entry name" value="IGc1"/>
    <property type="match status" value="1"/>
</dbReference>
<evidence type="ECO:0000313" key="4">
    <source>
        <dbReference type="EMBL" id="CAH2218667.1"/>
    </source>
</evidence>
<dbReference type="InterPro" id="IPR007110">
    <property type="entry name" value="Ig-like_dom"/>
</dbReference>
<dbReference type="Gene3D" id="2.60.40.10">
    <property type="entry name" value="Immunoglobulins"/>
    <property type="match status" value="2"/>
</dbReference>
<reference evidence="4" key="1">
    <citation type="submission" date="2022-03" db="EMBL/GenBank/DDBJ databases">
        <authorList>
            <person name="Alioto T."/>
            <person name="Alioto T."/>
            <person name="Gomez Garrido J."/>
        </authorList>
    </citation>
    <scope>NUCLEOTIDE SEQUENCE</scope>
</reference>
<dbReference type="InterPro" id="IPR036179">
    <property type="entry name" value="Ig-like_dom_sf"/>
</dbReference>
<protein>
    <submittedName>
        <fullName evidence="4">Tapasin-related -like</fullName>
    </submittedName>
</protein>
<keyword evidence="2" id="KW-0325">Glycoprotein</keyword>
<dbReference type="PANTHER" id="PTHR19971">
    <property type="entry name" value="SIGNAL-REGULATORY PROTEIN BETA"/>
    <property type="match status" value="1"/>
</dbReference>
<evidence type="ECO:0000256" key="2">
    <source>
        <dbReference type="ARBA" id="ARBA00023180"/>
    </source>
</evidence>
<name>A0AAD1VLC0_PELCU</name>
<dbReference type="SUPFAM" id="SSF48726">
    <property type="entry name" value="Immunoglobulin"/>
    <property type="match status" value="2"/>
</dbReference>
<dbReference type="Proteomes" id="UP001295444">
    <property type="component" value="Chromosome 01"/>
</dbReference>
<dbReference type="InterPro" id="IPR051755">
    <property type="entry name" value="Ig-like_CS_Receptor"/>
</dbReference>
<dbReference type="Pfam" id="PF07654">
    <property type="entry name" value="C1-set"/>
    <property type="match status" value="1"/>
</dbReference>
<dbReference type="InterPro" id="IPR013783">
    <property type="entry name" value="Ig-like_fold"/>
</dbReference>
<gene>
    <name evidence="4" type="ORF">PECUL_23A034934</name>
</gene>
<accession>A0AAD1VLC0</accession>
<dbReference type="InterPro" id="IPR003597">
    <property type="entry name" value="Ig_C1-set"/>
</dbReference>
<evidence type="ECO:0000313" key="5">
    <source>
        <dbReference type="Proteomes" id="UP001295444"/>
    </source>
</evidence>
<proteinExistence type="predicted"/>
<keyword evidence="5" id="KW-1185">Reference proteome</keyword>
<organism evidence="4 5">
    <name type="scientific">Pelobates cultripes</name>
    <name type="common">Western spadefoot toad</name>
    <dbReference type="NCBI Taxonomy" id="61616"/>
    <lineage>
        <taxon>Eukaryota</taxon>
        <taxon>Metazoa</taxon>
        <taxon>Chordata</taxon>
        <taxon>Craniata</taxon>
        <taxon>Vertebrata</taxon>
        <taxon>Euteleostomi</taxon>
        <taxon>Amphibia</taxon>
        <taxon>Batrachia</taxon>
        <taxon>Anura</taxon>
        <taxon>Pelobatoidea</taxon>
        <taxon>Pelobatidae</taxon>
        <taxon>Pelobates</taxon>
    </lineage>
</organism>
<keyword evidence="1" id="KW-1015">Disulfide bond</keyword>
<sequence length="397" mass="44951">MSCSLGGRQNVKILHYWWKTGAQDSNVLQNSSRITITSNLQSSSLLISSVTARDSGLYVCEIVVDKTSLLYTYTGNGSHLLVTVTPVISLWIEKEEELLICEAQRFYPHDLNISWSFSMMETQSWDNLTENEDRTYTKRSTVKITSRMWGQSVTCCLEHRSLTAPLSKSLNLYVDNPGAQSAWCPPWDEWGCPNPPLRGFHTFQSRVNVRLTVDRNVIQAKWGIRSGKAGYKRPCWANLLPQYLQHNGSASCKRIHPVACHQLLRHFHTARCIFTSPNDKIVLSLSGAAPRCMWVGTPTLYWCSGTAVFDMHPYSQDGPFNLDQDSDVNLHYATIFPANKGTVRKTPQQRTLVREEESTEYAAVKTAKPVVHHTPTADQNNVEEQYVFYASLRMSPP</sequence>
<evidence type="ECO:0000256" key="1">
    <source>
        <dbReference type="ARBA" id="ARBA00023157"/>
    </source>
</evidence>
<evidence type="ECO:0000259" key="3">
    <source>
        <dbReference type="PROSITE" id="PS50835"/>
    </source>
</evidence>
<dbReference type="AlphaFoldDB" id="A0AAD1VLC0"/>
<dbReference type="PROSITE" id="PS50835">
    <property type="entry name" value="IG_LIKE"/>
    <property type="match status" value="1"/>
</dbReference>
<feature type="domain" description="Ig-like" evidence="3">
    <location>
        <begin position="1"/>
        <end position="70"/>
    </location>
</feature>
<dbReference type="EMBL" id="OW240912">
    <property type="protein sequence ID" value="CAH2218667.1"/>
    <property type="molecule type" value="Genomic_DNA"/>
</dbReference>